<keyword evidence="4" id="KW-1185">Reference proteome</keyword>
<proteinExistence type="predicted"/>
<evidence type="ECO:0000313" key="3">
    <source>
        <dbReference type="EMBL" id="PRO64911.1"/>
    </source>
</evidence>
<evidence type="ECO:0000313" key="4">
    <source>
        <dbReference type="Proteomes" id="UP000243650"/>
    </source>
</evidence>
<protein>
    <recommendedName>
        <fullName evidence="5">PspA/IM30 family protein</fullName>
    </recommendedName>
</protein>
<evidence type="ECO:0000256" key="1">
    <source>
        <dbReference type="SAM" id="Coils"/>
    </source>
</evidence>
<feature type="compositionally biased region" description="Basic and acidic residues" evidence="2">
    <location>
        <begin position="172"/>
        <end position="194"/>
    </location>
</feature>
<evidence type="ECO:0000256" key="2">
    <source>
        <dbReference type="SAM" id="MobiDB-lite"/>
    </source>
</evidence>
<comment type="caution">
    <text evidence="3">The sequence shown here is derived from an EMBL/GenBank/DDBJ whole genome shotgun (WGS) entry which is preliminary data.</text>
</comment>
<gene>
    <name evidence="3" type="ORF">C6I21_12260</name>
</gene>
<reference evidence="3 4" key="1">
    <citation type="submission" date="2018-03" db="EMBL/GenBank/DDBJ databases">
        <title>Bacillus urumqiensis sp. nov., a moderately haloalkaliphilic bacterium isolated from a salt lake.</title>
        <authorList>
            <person name="Zhao B."/>
            <person name="Liao Z."/>
        </authorList>
    </citation>
    <scope>NUCLEOTIDE SEQUENCE [LARGE SCALE GENOMIC DNA]</scope>
    <source>
        <strain evidence="3 4">BZ-SZ-XJ18</strain>
    </source>
</reference>
<dbReference type="RefSeq" id="WP_105959766.1">
    <property type="nucleotide sequence ID" value="NZ_PVNS01000011.1"/>
</dbReference>
<dbReference type="AlphaFoldDB" id="A0A2P6MF90"/>
<accession>A0A2P6MF90</accession>
<name>A0A2P6MF90_ALKUR</name>
<dbReference type="OrthoDB" id="2969502at2"/>
<keyword evidence="1" id="KW-0175">Coiled coil</keyword>
<feature type="coiled-coil region" evidence="1">
    <location>
        <begin position="92"/>
        <end position="140"/>
    </location>
</feature>
<evidence type="ECO:0008006" key="5">
    <source>
        <dbReference type="Google" id="ProtNLM"/>
    </source>
</evidence>
<feature type="region of interest" description="Disordered" evidence="2">
    <location>
        <begin position="19"/>
        <end position="45"/>
    </location>
</feature>
<dbReference type="Proteomes" id="UP000243650">
    <property type="component" value="Unassembled WGS sequence"/>
</dbReference>
<sequence>MSNLWERMKQVMKEDWERVQQKKEEVPFSEARPEQANLTSAEKQLREQKERVRMLRKKEDELDVQLAERTYEYQLAEEAEESDMMRYLERETEALRSQADKTKRVREEAEEQLKELDLLFQEMRHRQADQELELMELETKEKAADIRQQMKTWNRREETPVQEEPDMSSTAHMEERLRLLKQKKKEESASHTID</sequence>
<organism evidence="3 4">
    <name type="scientific">Alkalicoccus urumqiensis</name>
    <name type="common">Bacillus urumqiensis</name>
    <dbReference type="NCBI Taxonomy" id="1548213"/>
    <lineage>
        <taxon>Bacteria</taxon>
        <taxon>Bacillati</taxon>
        <taxon>Bacillota</taxon>
        <taxon>Bacilli</taxon>
        <taxon>Bacillales</taxon>
        <taxon>Bacillaceae</taxon>
        <taxon>Alkalicoccus</taxon>
    </lineage>
</organism>
<feature type="region of interest" description="Disordered" evidence="2">
    <location>
        <begin position="151"/>
        <end position="194"/>
    </location>
</feature>
<dbReference type="EMBL" id="PVNS01000011">
    <property type="protein sequence ID" value="PRO64911.1"/>
    <property type="molecule type" value="Genomic_DNA"/>
</dbReference>